<organism evidence="2 3">
    <name type="scientific">Hymenoscyphus albidus</name>
    <dbReference type="NCBI Taxonomy" id="595503"/>
    <lineage>
        <taxon>Eukaryota</taxon>
        <taxon>Fungi</taxon>
        <taxon>Dikarya</taxon>
        <taxon>Ascomycota</taxon>
        <taxon>Pezizomycotina</taxon>
        <taxon>Leotiomycetes</taxon>
        <taxon>Helotiales</taxon>
        <taxon>Helotiaceae</taxon>
        <taxon>Hymenoscyphus</taxon>
    </lineage>
</organism>
<dbReference type="AlphaFoldDB" id="A0A9N9LKV7"/>
<dbReference type="OrthoDB" id="3439121at2759"/>
<evidence type="ECO:0000313" key="3">
    <source>
        <dbReference type="Proteomes" id="UP000701801"/>
    </source>
</evidence>
<protein>
    <submittedName>
        <fullName evidence="2">Uncharacterized protein</fullName>
    </submittedName>
</protein>
<keyword evidence="3" id="KW-1185">Reference proteome</keyword>
<gene>
    <name evidence="2" type="ORF">HYALB_00009352</name>
</gene>
<reference evidence="2" key="1">
    <citation type="submission" date="2021-07" db="EMBL/GenBank/DDBJ databases">
        <authorList>
            <person name="Durling M."/>
        </authorList>
    </citation>
    <scope>NUCLEOTIDE SEQUENCE</scope>
</reference>
<dbReference type="EMBL" id="CAJVRM010000209">
    <property type="protein sequence ID" value="CAG8977255.1"/>
    <property type="molecule type" value="Genomic_DNA"/>
</dbReference>
<name>A0A9N9LKV7_9HELO</name>
<feature type="chain" id="PRO_5040488995" evidence="1">
    <location>
        <begin position="27"/>
        <end position="361"/>
    </location>
</feature>
<keyword evidence="1" id="KW-0732">Signal</keyword>
<accession>A0A9N9LKV7</accession>
<dbReference type="Proteomes" id="UP000701801">
    <property type="component" value="Unassembled WGS sequence"/>
</dbReference>
<evidence type="ECO:0000313" key="2">
    <source>
        <dbReference type="EMBL" id="CAG8977255.1"/>
    </source>
</evidence>
<proteinExistence type="predicted"/>
<comment type="caution">
    <text evidence="2">The sequence shown here is derived from an EMBL/GenBank/DDBJ whole genome shotgun (WGS) entry which is preliminary data.</text>
</comment>
<evidence type="ECO:0000256" key="1">
    <source>
        <dbReference type="SAM" id="SignalP"/>
    </source>
</evidence>
<sequence>MSFLSGYFGALVLCFSIFIFTHVSSGFDNNVAHELELEPRDDLLPQQGLFVMQQDENRNIGSMPLDGRSLIDSWFGRRQACAIAGDSPCPSQYFLPPVTHCFSNFDKPATNVVVQGTPAAHSYVASPEKNVALPLFTVQKKAGNAVYTRSLSFRAENAVRRGTIVPKEITAMCFEGIMSAVPIQNLLPMLLTGLLRLVEGGGNVGSGTVVLSSPTIVEIPSVQVTPTITTSSIYTINEANPSRARESYSVLTAGFSTPTPSAAVLAPTPPSTIFPSPSLGSSVITASAVSTAVSDPGNIKSTVSVTSIPSAGSTSSGSVISSVGSGQSASSGASRNFGGTSWMARSLLVVSLAFGGLVVYL</sequence>
<feature type="signal peptide" evidence="1">
    <location>
        <begin position="1"/>
        <end position="26"/>
    </location>
</feature>